<dbReference type="Pfam" id="PF13041">
    <property type="entry name" value="PPR_2"/>
    <property type="match status" value="5"/>
</dbReference>
<dbReference type="PANTHER" id="PTHR47926">
    <property type="entry name" value="PENTATRICOPEPTIDE REPEAT-CONTAINING PROTEIN"/>
    <property type="match status" value="1"/>
</dbReference>
<dbReference type="GO" id="GO:0008270">
    <property type="term" value="F:zinc ion binding"/>
    <property type="evidence" value="ECO:0007669"/>
    <property type="project" value="InterPro"/>
</dbReference>
<name>A0A0A0L4F4_CUCSA</name>
<dbReference type="PROSITE" id="PS51375">
    <property type="entry name" value="PPR"/>
    <property type="match status" value="5"/>
</dbReference>
<organism evidence="5 6">
    <name type="scientific">Cucumis sativus</name>
    <name type="common">Cucumber</name>
    <dbReference type="NCBI Taxonomy" id="3659"/>
    <lineage>
        <taxon>Eukaryota</taxon>
        <taxon>Viridiplantae</taxon>
        <taxon>Streptophyta</taxon>
        <taxon>Embryophyta</taxon>
        <taxon>Tracheophyta</taxon>
        <taxon>Spermatophyta</taxon>
        <taxon>Magnoliopsida</taxon>
        <taxon>eudicotyledons</taxon>
        <taxon>Gunneridae</taxon>
        <taxon>Pentapetalae</taxon>
        <taxon>rosids</taxon>
        <taxon>fabids</taxon>
        <taxon>Cucurbitales</taxon>
        <taxon>Cucurbitaceae</taxon>
        <taxon>Benincaseae</taxon>
        <taxon>Cucumis</taxon>
    </lineage>
</organism>
<sequence>MKPPKFCSNFNNTPEPSQEFLRSSLLKTLSSAKNTPQLRTVHSLIITSGLSLSVIFSGKLISKYAQVKDPISSVSVFRSISPTNNVYLWNSIIRALTHNGLFTQALGYYTEMREKKLQPDAFTFPSVINSCARILDLELGCIVHEHAMEMGFESDLYIGNALIDMYSRFVDLDNARYVFEEMSNRDSVSWNSLISGYCSNGFWEDALDMYHKFRMTGMVPDCFTMSSVLLACGSLMAVKEGVAVHGVIEKIGIAGDVIIGNGLLSMYFKFERLREARRVFSKMAVKDSVTWNTMICGYAQLGRHEASVKLFMDMIDGFVPDMLSITSTIRACGQSGDLQVGKFVHKYLIGSGFECDTVACNILIDMYAKCGDLLAAQEVFDTTKCKDSVTWNSLINGYTQSGYYKEGLESFKMMKMERKPDSVTFVLLLSIFSQLADINQGRGIHCDVIKFGFEAELIIGNSLLDVYAKCGEMDDLLKVFSYMSAHDIISWNTVIASSVHFDDCTVGFQMINEMRTEGLMPDEATVLGILPMCSLLAVRRQGKEIHGYIFKSGFESNVPIGNALIEMYSKCGSLENCIKVFKYMKEKDVVTWTALISAFGMYGEGKKALKAFQDMELSGVLPDSVAFIAFIFACSHSGMVKEGLRFFDRMKTDYNLEPRMEHYACVVDLLARSGLLAQAEEFILSMPMKPDASLWGALLSACRARGNTNIAQRVSKKILELNSDDTGYYVLVSNIYATLGKWDQVKTVRNSMKTKGLKKEPGSSWIEIQKRVYVFRTGDKSFEQYDKVKDLLEYLVRLMAKEGYVADLQFALHDVEEDDKRDMLCGHSERLAIAFGLLNTKPGSPLLVMKNLRVCGDCHTVTKYITKIMQREILVRDANRFHRFKDGACSCGDHW</sequence>
<evidence type="ECO:0000313" key="5">
    <source>
        <dbReference type="EMBL" id="KGN56628.1"/>
    </source>
</evidence>
<reference evidence="5 6" key="3">
    <citation type="journal article" date="2010" name="BMC Genomics">
        <title>Transcriptome sequencing and comparative analysis of cucumber flowers with different sex types.</title>
        <authorList>
            <person name="Guo S."/>
            <person name="Zheng Y."/>
            <person name="Joung J.G."/>
            <person name="Liu S."/>
            <person name="Zhang Z."/>
            <person name="Crasta O.R."/>
            <person name="Sobral B.W."/>
            <person name="Xu Y."/>
            <person name="Huang S."/>
            <person name="Fei Z."/>
        </authorList>
    </citation>
    <scope>NUCLEOTIDE SEQUENCE [LARGE SCALE GENOMIC DNA]</scope>
    <source>
        <strain evidence="6">cv. 9930</strain>
    </source>
</reference>
<feature type="repeat" description="PPR" evidence="3">
    <location>
        <begin position="85"/>
        <end position="119"/>
    </location>
</feature>
<keyword evidence="6" id="KW-1185">Reference proteome</keyword>
<dbReference type="SUPFAM" id="SSF48452">
    <property type="entry name" value="TPR-like"/>
    <property type="match status" value="1"/>
</dbReference>
<dbReference type="Pfam" id="PF01535">
    <property type="entry name" value="PPR"/>
    <property type="match status" value="4"/>
</dbReference>
<dbReference type="AlphaFoldDB" id="A0A0A0L4F4"/>
<feature type="repeat" description="PPR" evidence="3">
    <location>
        <begin position="186"/>
        <end position="220"/>
    </location>
</feature>
<dbReference type="FunFam" id="1.25.40.10:FF:000073">
    <property type="entry name" value="Pentatricopeptide repeat-containing protein chloroplastic"/>
    <property type="match status" value="1"/>
</dbReference>
<dbReference type="FunFam" id="1.25.40.10:FF:000031">
    <property type="entry name" value="Pentatricopeptide repeat-containing protein mitochondrial"/>
    <property type="match status" value="1"/>
</dbReference>
<protein>
    <recommendedName>
        <fullName evidence="4">DYW domain-containing protein</fullName>
    </recommendedName>
</protein>
<dbReference type="KEGG" id="csv:101218589"/>
<feature type="repeat" description="PPR" evidence="3">
    <location>
        <begin position="588"/>
        <end position="622"/>
    </location>
</feature>
<dbReference type="GO" id="GO:0003723">
    <property type="term" value="F:RNA binding"/>
    <property type="evidence" value="ECO:0000318"/>
    <property type="project" value="GO_Central"/>
</dbReference>
<reference evidence="5 6" key="1">
    <citation type="journal article" date="2009" name="Nat. Genet.">
        <title>The genome of the cucumber, Cucumis sativus L.</title>
        <authorList>
            <person name="Huang S."/>
            <person name="Li R."/>
            <person name="Zhang Z."/>
            <person name="Li L."/>
            <person name="Gu X."/>
            <person name="Fan W."/>
            <person name="Lucas W.J."/>
            <person name="Wang X."/>
            <person name="Xie B."/>
            <person name="Ni P."/>
            <person name="Ren Y."/>
            <person name="Zhu H."/>
            <person name="Li J."/>
            <person name="Lin K."/>
            <person name="Jin W."/>
            <person name="Fei Z."/>
            <person name="Li G."/>
            <person name="Staub J."/>
            <person name="Kilian A."/>
            <person name="van der Vossen E.A."/>
            <person name="Wu Y."/>
            <person name="Guo J."/>
            <person name="He J."/>
            <person name="Jia Z."/>
            <person name="Ren Y."/>
            <person name="Tian G."/>
            <person name="Lu Y."/>
            <person name="Ruan J."/>
            <person name="Qian W."/>
            <person name="Wang M."/>
            <person name="Huang Q."/>
            <person name="Li B."/>
            <person name="Xuan Z."/>
            <person name="Cao J."/>
            <person name="Asan"/>
            <person name="Wu Z."/>
            <person name="Zhang J."/>
            <person name="Cai Q."/>
            <person name="Bai Y."/>
            <person name="Zhao B."/>
            <person name="Han Y."/>
            <person name="Li Y."/>
            <person name="Li X."/>
            <person name="Wang S."/>
            <person name="Shi Q."/>
            <person name="Liu S."/>
            <person name="Cho W.K."/>
            <person name="Kim J.Y."/>
            <person name="Xu Y."/>
            <person name="Heller-Uszynska K."/>
            <person name="Miao H."/>
            <person name="Cheng Z."/>
            <person name="Zhang S."/>
            <person name="Wu J."/>
            <person name="Yang Y."/>
            <person name="Kang H."/>
            <person name="Li M."/>
            <person name="Liang H."/>
            <person name="Ren X."/>
            <person name="Shi Z."/>
            <person name="Wen M."/>
            <person name="Jian M."/>
            <person name="Yang H."/>
            <person name="Zhang G."/>
            <person name="Yang Z."/>
            <person name="Chen R."/>
            <person name="Liu S."/>
            <person name="Li J."/>
            <person name="Ma L."/>
            <person name="Liu H."/>
            <person name="Zhou Y."/>
            <person name="Zhao J."/>
            <person name="Fang X."/>
            <person name="Li G."/>
            <person name="Fang L."/>
            <person name="Li Y."/>
            <person name="Liu D."/>
            <person name="Zheng H."/>
            <person name="Zhang Y."/>
            <person name="Qin N."/>
            <person name="Li Z."/>
            <person name="Yang G."/>
            <person name="Yang S."/>
            <person name="Bolund L."/>
            <person name="Kristiansen K."/>
            <person name="Zheng H."/>
            <person name="Li S."/>
            <person name="Zhang X."/>
            <person name="Yang H."/>
            <person name="Wang J."/>
            <person name="Sun R."/>
            <person name="Zhang B."/>
            <person name="Jiang S."/>
            <person name="Wang J."/>
            <person name="Du Y."/>
            <person name="Li S."/>
        </authorList>
    </citation>
    <scope>NUCLEOTIDE SEQUENCE [LARGE SCALE GENOMIC DNA]</scope>
    <source>
        <strain evidence="6">cv. 9930</strain>
    </source>
</reference>
<gene>
    <name evidence="5" type="ORF">Csa_3G126920</name>
</gene>
<dbReference type="FunFam" id="1.25.40.10:FF:000344">
    <property type="entry name" value="Pentatricopeptide repeat-containing protein"/>
    <property type="match status" value="1"/>
</dbReference>
<dbReference type="STRING" id="3659.A0A0A0L4F4"/>
<dbReference type="Pfam" id="PF14432">
    <property type="entry name" value="DYW_deaminase"/>
    <property type="match status" value="1"/>
</dbReference>
<dbReference type="GO" id="GO:0009451">
    <property type="term" value="P:RNA modification"/>
    <property type="evidence" value="ECO:0000318"/>
    <property type="project" value="GO_Central"/>
</dbReference>
<dbReference type="eggNOG" id="KOG4197">
    <property type="taxonomic scope" value="Eukaryota"/>
</dbReference>
<dbReference type="InterPro" id="IPR011990">
    <property type="entry name" value="TPR-like_helical_dom_sf"/>
</dbReference>
<evidence type="ECO:0000256" key="2">
    <source>
        <dbReference type="ARBA" id="ARBA00022737"/>
    </source>
</evidence>
<dbReference type="InterPro" id="IPR046960">
    <property type="entry name" value="PPR_At4g14850-like_plant"/>
</dbReference>
<evidence type="ECO:0000256" key="3">
    <source>
        <dbReference type="PROSITE-ProRule" id="PRU00708"/>
    </source>
</evidence>
<dbReference type="Pfam" id="PF20431">
    <property type="entry name" value="E_motif"/>
    <property type="match status" value="1"/>
</dbReference>
<feature type="repeat" description="PPR" evidence="3">
    <location>
        <begin position="387"/>
        <end position="421"/>
    </location>
</feature>
<dbReference type="Proteomes" id="UP000029981">
    <property type="component" value="Chromosome 3"/>
</dbReference>
<dbReference type="InterPro" id="IPR002885">
    <property type="entry name" value="PPR_rpt"/>
</dbReference>
<feature type="domain" description="DYW" evidence="4">
    <location>
        <begin position="803"/>
        <end position="895"/>
    </location>
</feature>
<dbReference type="InterPro" id="IPR032867">
    <property type="entry name" value="DYW_dom"/>
</dbReference>
<reference evidence="5 6" key="2">
    <citation type="journal article" date="2009" name="PLoS ONE">
        <title>An integrated genetic and cytogenetic map of the cucumber genome.</title>
        <authorList>
            <person name="Ren Y."/>
            <person name="Zhang Z."/>
            <person name="Liu J."/>
            <person name="Staub J.E."/>
            <person name="Han Y."/>
            <person name="Cheng Z."/>
            <person name="Li X."/>
            <person name="Lu J."/>
            <person name="Miao H."/>
            <person name="Kang H."/>
            <person name="Xie B."/>
            <person name="Gu X."/>
            <person name="Wang X."/>
            <person name="Du Y."/>
            <person name="Jin W."/>
            <person name="Huang S."/>
        </authorList>
    </citation>
    <scope>NUCLEOTIDE SEQUENCE [LARGE SCALE GENOMIC DNA]</scope>
    <source>
        <strain evidence="6">cv. 9930</strain>
    </source>
</reference>
<evidence type="ECO:0000259" key="4">
    <source>
        <dbReference type="Pfam" id="PF14432"/>
    </source>
</evidence>
<dbReference type="OrthoDB" id="185373at2759"/>
<dbReference type="Gene3D" id="1.25.40.10">
    <property type="entry name" value="Tetratricopeptide repeat domain"/>
    <property type="match status" value="6"/>
</dbReference>
<comment type="similarity">
    <text evidence="1">Belongs to the PPR family. PCMP-H subfamily.</text>
</comment>
<dbReference type="Gramene" id="KGN56628">
    <property type="protein sequence ID" value="KGN56628"/>
    <property type="gene ID" value="Csa_3G126920"/>
</dbReference>
<evidence type="ECO:0000313" key="6">
    <source>
        <dbReference type="Proteomes" id="UP000029981"/>
    </source>
</evidence>
<keyword evidence="2" id="KW-0677">Repeat</keyword>
<dbReference type="NCBIfam" id="TIGR00756">
    <property type="entry name" value="PPR"/>
    <property type="match status" value="5"/>
</dbReference>
<dbReference type="FunFam" id="1.25.40.10:FF:000366">
    <property type="entry name" value="Pentatricopeptide (PPR) repeat-containing protein"/>
    <property type="match status" value="1"/>
</dbReference>
<evidence type="ECO:0000256" key="1">
    <source>
        <dbReference type="ARBA" id="ARBA00006643"/>
    </source>
</evidence>
<dbReference type="InterPro" id="IPR046848">
    <property type="entry name" value="E_motif"/>
</dbReference>
<accession>A0A0A0L4F4</accession>
<dbReference type="OMA" id="GMYGEGK"/>
<dbReference type="PANTHER" id="PTHR47926:SF533">
    <property type="entry name" value="DYW DOMAIN-CONTAINING PROTEIN"/>
    <property type="match status" value="1"/>
</dbReference>
<proteinExistence type="inferred from homology"/>
<reference evidence="5 6" key="4">
    <citation type="journal article" date="2011" name="BMC Genomics">
        <title>RNA-Seq improves annotation of protein-coding genes in the cucumber genome.</title>
        <authorList>
            <person name="Li Z."/>
            <person name="Zhang Z."/>
            <person name="Yan P."/>
            <person name="Huang S."/>
            <person name="Fei Z."/>
            <person name="Lin K."/>
        </authorList>
    </citation>
    <scope>NUCLEOTIDE SEQUENCE [LARGE SCALE GENOMIC DNA]</scope>
    <source>
        <strain evidence="6">cv. 9930</strain>
    </source>
</reference>
<dbReference type="EMBL" id="CM002924">
    <property type="protein sequence ID" value="KGN56628.1"/>
    <property type="molecule type" value="Genomic_DNA"/>
</dbReference>
<feature type="repeat" description="PPR" evidence="3">
    <location>
        <begin position="287"/>
        <end position="321"/>
    </location>
</feature>